<name>A0A9P5TG74_GYMJU</name>
<dbReference type="Proteomes" id="UP000724874">
    <property type="component" value="Unassembled WGS sequence"/>
</dbReference>
<dbReference type="OrthoDB" id="514248at2759"/>
<feature type="non-terminal residue" evidence="3">
    <location>
        <position position="1"/>
    </location>
</feature>
<gene>
    <name evidence="3" type="ORF">CPB84DRAFT_1631965</name>
</gene>
<keyword evidence="1 3" id="KW-0489">Methyltransferase</keyword>
<protein>
    <submittedName>
        <fullName evidence="3">Ribosomal RNA large subunit methyltransferase F-like protein</fullName>
    </submittedName>
</protein>
<dbReference type="Pfam" id="PF05971">
    <property type="entry name" value="Methyltransf_10"/>
    <property type="match status" value="1"/>
</dbReference>
<dbReference type="GO" id="GO:0070475">
    <property type="term" value="P:rRNA base methylation"/>
    <property type="evidence" value="ECO:0007669"/>
    <property type="project" value="TreeGrafter"/>
</dbReference>
<comment type="caution">
    <text evidence="3">The sequence shown here is derived from an EMBL/GenBank/DDBJ whole genome shotgun (WGS) entry which is preliminary data.</text>
</comment>
<evidence type="ECO:0000313" key="3">
    <source>
        <dbReference type="EMBL" id="KAF8872383.1"/>
    </source>
</evidence>
<dbReference type="GO" id="GO:0005634">
    <property type="term" value="C:nucleus"/>
    <property type="evidence" value="ECO:0007669"/>
    <property type="project" value="TreeGrafter"/>
</dbReference>
<keyword evidence="4" id="KW-1185">Reference proteome</keyword>
<dbReference type="GO" id="GO:0008168">
    <property type="term" value="F:methyltransferase activity"/>
    <property type="evidence" value="ECO:0007669"/>
    <property type="project" value="UniProtKB-KW"/>
</dbReference>
<dbReference type="PANTHER" id="PTHR13393">
    <property type="entry name" value="SAM-DEPENDENT METHYLTRANSFERASE"/>
    <property type="match status" value="1"/>
</dbReference>
<evidence type="ECO:0000256" key="2">
    <source>
        <dbReference type="ARBA" id="ARBA00022679"/>
    </source>
</evidence>
<accession>A0A9P5TG74</accession>
<reference evidence="3" key="1">
    <citation type="submission" date="2020-11" db="EMBL/GenBank/DDBJ databases">
        <authorList>
            <consortium name="DOE Joint Genome Institute"/>
            <person name="Ahrendt S."/>
            <person name="Riley R."/>
            <person name="Andreopoulos W."/>
            <person name="LaButti K."/>
            <person name="Pangilinan J."/>
            <person name="Ruiz-duenas F.J."/>
            <person name="Barrasa J.M."/>
            <person name="Sanchez-Garcia M."/>
            <person name="Camarero S."/>
            <person name="Miyauchi S."/>
            <person name="Serrano A."/>
            <person name="Linde D."/>
            <person name="Babiker R."/>
            <person name="Drula E."/>
            <person name="Ayuso-Fernandez I."/>
            <person name="Pacheco R."/>
            <person name="Padilla G."/>
            <person name="Ferreira P."/>
            <person name="Barriuso J."/>
            <person name="Kellner H."/>
            <person name="Castanera R."/>
            <person name="Alfaro M."/>
            <person name="Ramirez L."/>
            <person name="Pisabarro A.G."/>
            <person name="Kuo A."/>
            <person name="Tritt A."/>
            <person name="Lipzen A."/>
            <person name="He G."/>
            <person name="Yan M."/>
            <person name="Ng V."/>
            <person name="Cullen D."/>
            <person name="Martin F."/>
            <person name="Rosso M.-N."/>
            <person name="Henrissat B."/>
            <person name="Hibbett D."/>
            <person name="Martinez A.T."/>
            <person name="Grigoriev I.V."/>
        </authorList>
    </citation>
    <scope>NUCLEOTIDE SEQUENCE</scope>
    <source>
        <strain evidence="3">AH 44721</strain>
    </source>
</reference>
<dbReference type="InterPro" id="IPR010286">
    <property type="entry name" value="METTL16/RlmF"/>
</dbReference>
<proteinExistence type="predicted"/>
<sequence>MHIKNPYCTPPDYQALAEAFPSLRPWVMINSDETSSINFTLPEAQRSINSFFLLYTATLLHHDFSLTITLPPDCLCPTVCQNLSYLSMNVFAQDSFTSNALGLSDDCQVKGIDIGTGAAAIYPLLACSLSKTWSMVGTGTNIQSF</sequence>
<dbReference type="AlphaFoldDB" id="A0A9P5TG74"/>
<dbReference type="EMBL" id="JADNYJ010000269">
    <property type="protein sequence ID" value="KAF8872383.1"/>
    <property type="molecule type" value="Genomic_DNA"/>
</dbReference>
<evidence type="ECO:0000256" key="1">
    <source>
        <dbReference type="ARBA" id="ARBA00022603"/>
    </source>
</evidence>
<keyword evidence="2" id="KW-0808">Transferase</keyword>
<dbReference type="PANTHER" id="PTHR13393:SF0">
    <property type="entry name" value="RNA N6-ADENOSINE-METHYLTRANSFERASE METTL16"/>
    <property type="match status" value="1"/>
</dbReference>
<organism evidence="3 4">
    <name type="scientific">Gymnopilus junonius</name>
    <name type="common">Spectacular rustgill mushroom</name>
    <name type="synonym">Gymnopilus spectabilis subsp. junonius</name>
    <dbReference type="NCBI Taxonomy" id="109634"/>
    <lineage>
        <taxon>Eukaryota</taxon>
        <taxon>Fungi</taxon>
        <taxon>Dikarya</taxon>
        <taxon>Basidiomycota</taxon>
        <taxon>Agaricomycotina</taxon>
        <taxon>Agaricomycetes</taxon>
        <taxon>Agaricomycetidae</taxon>
        <taxon>Agaricales</taxon>
        <taxon>Agaricineae</taxon>
        <taxon>Hymenogastraceae</taxon>
        <taxon>Gymnopilus</taxon>
    </lineage>
</organism>
<dbReference type="InterPro" id="IPR029063">
    <property type="entry name" value="SAM-dependent_MTases_sf"/>
</dbReference>
<dbReference type="Gene3D" id="3.40.50.150">
    <property type="entry name" value="Vaccinia Virus protein VP39"/>
    <property type="match status" value="1"/>
</dbReference>
<evidence type="ECO:0000313" key="4">
    <source>
        <dbReference type="Proteomes" id="UP000724874"/>
    </source>
</evidence>